<name>C6LQU4_GIAIB</name>
<evidence type="ECO:0000313" key="2">
    <source>
        <dbReference type="EMBL" id="EET01599.1"/>
    </source>
</evidence>
<dbReference type="SUPFAM" id="SSF82185">
    <property type="entry name" value="Histone H3 K4-specific methyltransferase SET7/9 N-terminal domain"/>
    <property type="match status" value="2"/>
</dbReference>
<accession>C6LQU4</accession>
<gene>
    <name evidence="2" type="ORF">GL50581_1124</name>
</gene>
<evidence type="ECO:0000256" key="1">
    <source>
        <dbReference type="SAM" id="MobiDB-lite"/>
    </source>
</evidence>
<dbReference type="PANTHER" id="PTHR23084">
    <property type="entry name" value="PHOSPHATIDYLINOSITOL-4-PHOSPHATE 5-KINASE RELATED"/>
    <property type="match status" value="1"/>
</dbReference>
<organism evidence="2 3">
    <name type="scientific">Giardia intestinalis (strain ATCC 50581 / GS clone H7)</name>
    <name type="common">Giardia lamblia</name>
    <dbReference type="NCBI Taxonomy" id="598745"/>
    <lineage>
        <taxon>Eukaryota</taxon>
        <taxon>Metamonada</taxon>
        <taxon>Diplomonadida</taxon>
        <taxon>Hexamitidae</taxon>
        <taxon>Giardiinae</taxon>
        <taxon>Giardia</taxon>
    </lineage>
</organism>
<protein>
    <submittedName>
        <fullName evidence="2">Uncharacterized protein</fullName>
    </submittedName>
</protein>
<dbReference type="EMBL" id="ACGJ01001563">
    <property type="protein sequence ID" value="EET01599.1"/>
    <property type="molecule type" value="Genomic_DNA"/>
</dbReference>
<dbReference type="OMA" id="CKPSDEY"/>
<proteinExistence type="predicted"/>
<feature type="compositionally biased region" description="Polar residues" evidence="1">
    <location>
        <begin position="415"/>
        <end position="425"/>
    </location>
</feature>
<comment type="caution">
    <text evidence="2">The sequence shown here is derived from an EMBL/GenBank/DDBJ whole genome shotgun (WGS) entry which is preliminary data.</text>
</comment>
<dbReference type="OrthoDB" id="406044at2759"/>
<reference evidence="2 3" key="1">
    <citation type="journal article" date="2009" name="PLoS Pathog.">
        <title>Draft genome sequencing of giardia intestinalis assemblage B isolate GS: is human giardiasis caused by two different species?</title>
        <authorList>
            <person name="Franzen O."/>
            <person name="Jerlstrom-Hultqvist J."/>
            <person name="Castro E."/>
            <person name="Sherwood E."/>
            <person name="Ankarklev J."/>
            <person name="Reiner D.S."/>
            <person name="Palm D."/>
            <person name="Andersson J.O."/>
            <person name="Andersson B."/>
            <person name="Svard S.G."/>
        </authorList>
    </citation>
    <scope>NUCLEOTIDE SEQUENCE [LARGE SCALE GENOMIC DNA]</scope>
    <source>
        <strain evidence="3">ATCC 50581 / GS clone H7</strain>
    </source>
</reference>
<evidence type="ECO:0000313" key="3">
    <source>
        <dbReference type="Proteomes" id="UP000002488"/>
    </source>
</evidence>
<dbReference type="Gene3D" id="2.20.110.10">
    <property type="entry name" value="Histone H3 K4-specific methyltransferase SET7/9 N-terminal domain"/>
    <property type="match status" value="1"/>
</dbReference>
<dbReference type="PANTHER" id="PTHR23084:SF263">
    <property type="entry name" value="MORN REPEAT-CONTAINING PROTEIN 1"/>
    <property type="match status" value="1"/>
</dbReference>
<dbReference type="AlphaFoldDB" id="C6LQU4"/>
<sequence>MHQAGDLVQPDEERDRAADVLLEGRVSVLASFPEGIPSLGQTSNTRILFPGSQPFAGCISSAAMDGLGCLDLSPEMVYYGFFKSSVPHGPFGLVVMPQGMTYMGEFVEGNLTGQSLILFSDGSAFRGHFSENSANGYGTIRVSSAGVDFAGSFAGSVPNGFGAIGTGCWRGYIDNTERGACSVYVGDFCDGEPDGIGMSIVAGADEITGARRFNRFFGSFYGGVRSGSGVLYTSSNDMLIGTFINDKKSGLFMHIEGTSKQCEFRLYDSDVCLHAHMLRGVYFKQPWMLMNICLDLQTMSPGIVDIRATFDDFLSEVDRCLSSGLESIFNGRNNYKKSKRYPIIDVILAQSTRQSVPCSTQLITDCRVSYPWIADALAKHVRYCTDSWMTVPYNAYFDHDSTRDKPQNVLGPSSKVRSSTPNTRAAKNTMALSGVTSRASERTSFSLEGPKLSVQQSTFMDRVDTLKSSLLSCYDILRFIFCMYRAQEVLLLNEHIKLFSDQKTVFSIDMQVAAPDTDKSSSKGLVSSDVCSWKVGVCTLFNSQRCKTLLDSVPEPFKDSTSPFLLGNVITEVFNSTDERQNSVDSNANSRREMSASEEYIGHMPDSKNVKQREGNELDKPAPTRCFGVDENYRASALLSDIVDIDTSQATKTVAGTSSYDNELILAAIKIVETNETVSLFTLERMLLELFCSDPVLATHFLPRYKELQRLLRTICKPSDEYLMARALGINTDKYISKKHDADFEGFVEIIIALATLLGPQVLSAVKTDVLASPASLFNVLNAGSKAPGSASAKGDESTSPLDDLLKYIVVPFGNMLLKQLTAVTQNNEKAQAIFEPLFSFMQREDKTARECLKTVLSKLGSQEGMMTTGGLDVGMTDSTRIGALSLTARGSSMNLLKSASSLSQSRLQHNLNANIKRIATPIAKLRDPSRSLNPFESALLGSLALANRLADLFRAEPRVLAQLYDAPFYAINSKLWSTAISNAFIIYQYIRLFSGLKPDSTAYSAYDGYPNLLDVFKHIHKTFREVFIRKLEHTVVDGDEDDEDDKLFSDHSSTVEETNQGEQSLADALEEMIDGKVVGEDDDENKVFVERAAQCFLTQFSNYNIYIDLPNDGANDEREIRFAAQSTSNAVNDTPDVSRSFKEQPYIVSYSSTDDQVYEVMTQLMEYDTTPLLYLIAVISHCYCSDACFERVTEKSNKKGSSDVSFDLPSTAESSTLTNSMLLTTKTLRDEIYEAVAGVFFANETVRCLIECIQEARTFLRKLEEGADEQKINES</sequence>
<feature type="region of interest" description="Disordered" evidence="1">
    <location>
        <begin position="404"/>
        <end position="425"/>
    </location>
</feature>
<dbReference type="VEuPathDB" id="GiardiaDB:GL50581_1124"/>
<dbReference type="Proteomes" id="UP000002488">
    <property type="component" value="Unassembled WGS sequence"/>
</dbReference>